<evidence type="ECO:0000256" key="1">
    <source>
        <dbReference type="SAM" id="MobiDB-lite"/>
    </source>
</evidence>
<name>A0ABV3SXZ8_9ACTN</name>
<dbReference type="Pfam" id="PF07678">
    <property type="entry name" value="TED_complement"/>
    <property type="match status" value="1"/>
</dbReference>
<dbReference type="EMBL" id="JBFPJR010000003">
    <property type="protein sequence ID" value="MEX0426554.1"/>
    <property type="molecule type" value="Genomic_DNA"/>
</dbReference>
<dbReference type="CDD" id="cd00688">
    <property type="entry name" value="ISOPREN_C2_like"/>
    <property type="match status" value="1"/>
</dbReference>
<proteinExistence type="predicted"/>
<protein>
    <submittedName>
        <fullName evidence="4">Prenyltransferase/squalene oxidase repeat-containing protein</fullName>
    </submittedName>
</protein>
<evidence type="ECO:0000313" key="4">
    <source>
        <dbReference type="EMBL" id="MEX0426554.1"/>
    </source>
</evidence>
<reference evidence="4 5" key="1">
    <citation type="submission" date="2024-07" db="EMBL/GenBank/DDBJ databases">
        <authorList>
            <person name="Lee S."/>
            <person name="Kang M."/>
        </authorList>
    </citation>
    <scope>NUCLEOTIDE SEQUENCE [LARGE SCALE GENOMIC DNA]</scope>
    <source>
        <strain evidence="4 5">DS6</strain>
    </source>
</reference>
<evidence type="ECO:0000259" key="3">
    <source>
        <dbReference type="Pfam" id="PF07678"/>
    </source>
</evidence>
<feature type="chain" id="PRO_5045139566" evidence="2">
    <location>
        <begin position="18"/>
        <end position="375"/>
    </location>
</feature>
<evidence type="ECO:0000256" key="2">
    <source>
        <dbReference type="SAM" id="SignalP"/>
    </source>
</evidence>
<feature type="domain" description="Alpha-macroglobulin-like TED" evidence="3">
    <location>
        <begin position="185"/>
        <end position="281"/>
    </location>
</feature>
<organism evidence="4 5">
    <name type="scientific">Nocardioides eburneus</name>
    <dbReference type="NCBI Taxonomy" id="3231482"/>
    <lineage>
        <taxon>Bacteria</taxon>
        <taxon>Bacillati</taxon>
        <taxon>Actinomycetota</taxon>
        <taxon>Actinomycetes</taxon>
        <taxon>Propionibacteriales</taxon>
        <taxon>Nocardioidaceae</taxon>
        <taxon>Nocardioides</taxon>
    </lineage>
</organism>
<accession>A0ABV3SXZ8</accession>
<gene>
    <name evidence="4" type="ORF">AB3X52_02905</name>
</gene>
<feature type="signal peptide" evidence="2">
    <location>
        <begin position="1"/>
        <end position="17"/>
    </location>
</feature>
<dbReference type="InterPro" id="IPR011626">
    <property type="entry name" value="Alpha-macroglobulin_TED"/>
</dbReference>
<feature type="region of interest" description="Disordered" evidence="1">
    <location>
        <begin position="20"/>
        <end position="45"/>
    </location>
</feature>
<keyword evidence="2" id="KW-0732">Signal</keyword>
<dbReference type="Gene3D" id="1.50.10.20">
    <property type="match status" value="2"/>
</dbReference>
<dbReference type="PROSITE" id="PS51257">
    <property type="entry name" value="PROKAR_LIPOPROTEIN"/>
    <property type="match status" value="1"/>
</dbReference>
<comment type="caution">
    <text evidence="4">The sequence shown here is derived from an EMBL/GenBank/DDBJ whole genome shotgun (WGS) entry which is preliminary data.</text>
</comment>
<dbReference type="SUPFAM" id="SSF48239">
    <property type="entry name" value="Terpenoid cyclases/Protein prenyltransferases"/>
    <property type="match status" value="2"/>
</dbReference>
<evidence type="ECO:0000313" key="5">
    <source>
        <dbReference type="Proteomes" id="UP001556631"/>
    </source>
</evidence>
<dbReference type="RefSeq" id="WP_367991274.1">
    <property type="nucleotide sequence ID" value="NZ_JBFPJR010000003.1"/>
</dbReference>
<keyword evidence="5" id="KW-1185">Reference proteome</keyword>
<dbReference type="InterPro" id="IPR008930">
    <property type="entry name" value="Terpenoid_cyclase/PrenylTrfase"/>
</dbReference>
<dbReference type="Proteomes" id="UP001556631">
    <property type="component" value="Unassembled WGS sequence"/>
</dbReference>
<sequence>MKKLPVLVVAGALVALAGCGSSDDSSGSAGTDSSTPSSSTSASYDLSAQQRAATWLAGQLDGGVAHNRQYKFDDYSLSADIAFGLHTVSGHDEDVRAVAKAVAANLKAYVAPGYGTLTSAGSAAKALVLGQDADADTDGLVATLERTVTTSGPSKGRIADQLDPKDKKATDYANVIGQSYAVQALAAAGSSDADEATDFLLEQQCSAGWFRVTFTADPKAADQTCDGDPKATPDPDATAFAVLALASLEDADDDVTAARDKAVAWLEKQQAANGSFSSAQPKVANANTTGMAGWALGTVGETEAAGKAATWVAQHQLGCDAGKAAGAIAYDDSSLAQTRAKGITVKTEGQIRLATAQALPVLRWLPVHAAPQETC</sequence>